<feature type="region of interest" description="Disordered" evidence="5">
    <location>
        <begin position="144"/>
        <end position="243"/>
    </location>
</feature>
<dbReference type="Proteomes" id="UP001160390">
    <property type="component" value="Unassembled WGS sequence"/>
</dbReference>
<keyword evidence="6" id="KW-1133">Transmembrane helix</keyword>
<feature type="compositionally biased region" description="Basic and acidic residues" evidence="5">
    <location>
        <begin position="183"/>
        <end position="192"/>
    </location>
</feature>
<feature type="repeat" description="ANK" evidence="3">
    <location>
        <begin position="1127"/>
        <end position="1159"/>
    </location>
</feature>
<feature type="compositionally biased region" description="Basic and acidic residues" evidence="5">
    <location>
        <begin position="225"/>
        <end position="239"/>
    </location>
</feature>
<feature type="repeat" description="ANK" evidence="3">
    <location>
        <begin position="1094"/>
        <end position="1126"/>
    </location>
</feature>
<feature type="region of interest" description="Disordered" evidence="5">
    <location>
        <begin position="701"/>
        <end position="734"/>
    </location>
</feature>
<accession>A0AA35Q037</accession>
<evidence type="ECO:0000256" key="1">
    <source>
        <dbReference type="ARBA" id="ARBA00022737"/>
    </source>
</evidence>
<name>A0AA35Q037_9HYPO</name>
<sequence length="1180" mass="130862">MLAAEQFRLLVGVCFVTCVAADAGDDFSNNLFSDLAPLLALFGERVTMQFMSQSMGWADNIILAMAPLGVITAIVGAIRVSGPSWLKAIIGRARETRAVAESELMSSTSKEVCELWNGQEIVRVMGEGPIREFIVLVPEGSSENGGKTIAAMTPTEAGSPCGTGSDSVEDHKDGQKVVPQISETKKSRDKNKAQKAHQPCRTSQPEPIARDGHFDEDLEAQTCPDTREVLKDSNSKTTEEESPSVVIIRNTNADAPNLTLNVHNQIGRGELYVVAACGLVLQVGVLVYSGIAAKYLTFMLLKDGKPVADYAFPCTAAGTLLLVVGMLICAHVVESSTSETRYRPASGMSARVVWLQRSGTVNDQVFESFAIFPNNAQALVTTSQRAKRQKLKGLWPKLEELWLTTSEEPKMEQRQNSTTQNGTQPIKTILERFLETEVEEVIAVTGSMVSLCGFIVQFVGLRGMHWSVSVAQLGATIIMAILRAIVRRNLAKNPTCQPRLSGHEMDWLAMTIEDWAKAPWLHPSKVDGNIYRRPWADDGGWDWRTAAVEDPAELEKLKPRQGSKKKPPQVNDKGDDAMDRMRSAIQGRSFDSWSNADRVMKIRRDLGQLANWHGPASAEAISLARAIEMTMDALLGPESEGRVFTWSLKALKSSEGHGRESVAFHVKWHAGKWRAYSDEIEAALSLWLYSVDECENKVQWAKEKEQKESPNNGGARETKREDGEERPKDDAWLRKGTSAKPSIRLLGSHTAALLQDLRWWMPDGAAQVIEVEEHESANDSSTIGVETHRIVGYASSLKLRTGRYRAWNSPKSSGEDATDHQAREGSTANVILAAESFSPLKKLFAQHMFSAFIWAAAKTMKQIEDKADVRPAQRDGVSDQPTWQSIALHSTRLSKLAQDIQSTGLGSLEDVYLSIIPPLSRENKLPRANAIIEWAREHAKPYEELGHWKEAADAYLWLFRTTKMFSGRAGITTKAIALLMEYLRALTDAIKLRKAQQFEERDIQELEQLQSELDNKLRNAGVEDTLARLMGLYKVQGRPWECPLVENPKNIEDKDAMLKFTGLHRMAHDDDDADDGFEQELKASNVGVNDKDILDWTPLHYAAAEPSIAALRKLLTNRANVNARDIRGRTPLHYACRHSDAEVVQSLLREGAAINVQDIDGMAPIHHAAIHGHLTWSRNS</sequence>
<feature type="signal peptide" evidence="7">
    <location>
        <begin position="1"/>
        <end position="21"/>
    </location>
</feature>
<evidence type="ECO:0000256" key="6">
    <source>
        <dbReference type="SAM" id="Phobius"/>
    </source>
</evidence>
<dbReference type="PROSITE" id="PS50088">
    <property type="entry name" value="ANK_REPEAT"/>
    <property type="match status" value="2"/>
</dbReference>
<keyword evidence="6" id="KW-0472">Membrane</keyword>
<evidence type="ECO:0000256" key="2">
    <source>
        <dbReference type="ARBA" id="ARBA00023043"/>
    </source>
</evidence>
<dbReference type="EMBL" id="CABFNP030000910">
    <property type="protein sequence ID" value="CAI6089116.1"/>
    <property type="molecule type" value="Genomic_DNA"/>
</dbReference>
<dbReference type="PANTHER" id="PTHR24171:SF8">
    <property type="entry name" value="BRCA1-ASSOCIATED RING DOMAIN PROTEIN 1"/>
    <property type="match status" value="1"/>
</dbReference>
<comment type="caution">
    <text evidence="8">The sequence shown here is derived from an EMBL/GenBank/DDBJ whole genome shotgun (WGS) entry which is preliminary data.</text>
</comment>
<keyword evidence="9" id="KW-1185">Reference proteome</keyword>
<dbReference type="PROSITE" id="PS50297">
    <property type="entry name" value="ANK_REP_REGION"/>
    <property type="match status" value="2"/>
</dbReference>
<dbReference type="Gene3D" id="1.25.40.20">
    <property type="entry name" value="Ankyrin repeat-containing domain"/>
    <property type="match status" value="2"/>
</dbReference>
<keyword evidence="4" id="KW-0175">Coiled coil</keyword>
<feature type="chain" id="PRO_5041340169" evidence="7">
    <location>
        <begin position="22"/>
        <end position="1180"/>
    </location>
</feature>
<evidence type="ECO:0000313" key="8">
    <source>
        <dbReference type="EMBL" id="CAI6089116.1"/>
    </source>
</evidence>
<dbReference type="SUPFAM" id="SSF48403">
    <property type="entry name" value="Ankyrin repeat"/>
    <property type="match status" value="1"/>
</dbReference>
<keyword evidence="7" id="KW-0732">Signal</keyword>
<dbReference type="GO" id="GO:0085020">
    <property type="term" value="P:protein K6-linked ubiquitination"/>
    <property type="evidence" value="ECO:0007669"/>
    <property type="project" value="TreeGrafter"/>
</dbReference>
<dbReference type="InterPro" id="IPR002110">
    <property type="entry name" value="Ankyrin_rpt"/>
</dbReference>
<evidence type="ECO:0000256" key="5">
    <source>
        <dbReference type="SAM" id="MobiDB-lite"/>
    </source>
</evidence>
<dbReference type="PANTHER" id="PTHR24171">
    <property type="entry name" value="ANKYRIN REPEAT DOMAIN-CONTAINING PROTEIN 39-RELATED"/>
    <property type="match status" value="1"/>
</dbReference>
<keyword evidence="1" id="KW-0677">Repeat</keyword>
<keyword evidence="6" id="KW-0812">Transmembrane</keyword>
<feature type="coiled-coil region" evidence="4">
    <location>
        <begin position="989"/>
        <end position="1023"/>
    </location>
</feature>
<evidence type="ECO:0000256" key="7">
    <source>
        <dbReference type="SAM" id="SignalP"/>
    </source>
</evidence>
<evidence type="ECO:0000256" key="3">
    <source>
        <dbReference type="PROSITE-ProRule" id="PRU00023"/>
    </source>
</evidence>
<feature type="compositionally biased region" description="Basic and acidic residues" evidence="5">
    <location>
        <begin position="716"/>
        <end position="733"/>
    </location>
</feature>
<dbReference type="GO" id="GO:0004842">
    <property type="term" value="F:ubiquitin-protein transferase activity"/>
    <property type="evidence" value="ECO:0007669"/>
    <property type="project" value="TreeGrafter"/>
</dbReference>
<feature type="transmembrane region" description="Helical" evidence="6">
    <location>
        <begin position="466"/>
        <end position="486"/>
    </location>
</feature>
<dbReference type="InterPro" id="IPR036770">
    <property type="entry name" value="Ankyrin_rpt-contain_sf"/>
</dbReference>
<dbReference type="AlphaFoldDB" id="A0AA35Q037"/>
<feature type="transmembrane region" description="Helical" evidence="6">
    <location>
        <begin position="310"/>
        <end position="333"/>
    </location>
</feature>
<proteinExistence type="predicted"/>
<evidence type="ECO:0000256" key="4">
    <source>
        <dbReference type="SAM" id="Coils"/>
    </source>
</evidence>
<protein>
    <submittedName>
        <fullName evidence="8">Uncharacterized protein</fullName>
    </submittedName>
</protein>
<organism evidence="8 9">
    <name type="scientific">Clonostachys chloroleuca</name>
    <dbReference type="NCBI Taxonomy" id="1926264"/>
    <lineage>
        <taxon>Eukaryota</taxon>
        <taxon>Fungi</taxon>
        <taxon>Dikarya</taxon>
        <taxon>Ascomycota</taxon>
        <taxon>Pezizomycotina</taxon>
        <taxon>Sordariomycetes</taxon>
        <taxon>Hypocreomycetidae</taxon>
        <taxon>Hypocreales</taxon>
        <taxon>Bionectriaceae</taxon>
        <taxon>Clonostachys</taxon>
    </lineage>
</organism>
<feature type="transmembrane region" description="Helical" evidence="6">
    <location>
        <begin position="271"/>
        <end position="290"/>
    </location>
</feature>
<feature type="transmembrane region" description="Helical" evidence="6">
    <location>
        <begin position="61"/>
        <end position="82"/>
    </location>
</feature>
<gene>
    <name evidence="8" type="ORF">CCHLO57077_00019066</name>
</gene>
<feature type="region of interest" description="Disordered" evidence="5">
    <location>
        <begin position="555"/>
        <end position="577"/>
    </location>
</feature>
<reference evidence="8" key="1">
    <citation type="submission" date="2023-01" db="EMBL/GenBank/DDBJ databases">
        <authorList>
            <person name="Piombo E."/>
        </authorList>
    </citation>
    <scope>NUCLEOTIDE SEQUENCE</scope>
</reference>
<evidence type="ECO:0000313" key="9">
    <source>
        <dbReference type="Proteomes" id="UP001160390"/>
    </source>
</evidence>
<dbReference type="Pfam" id="PF12796">
    <property type="entry name" value="Ank_2"/>
    <property type="match status" value="1"/>
</dbReference>
<keyword evidence="2 3" id="KW-0040">ANK repeat</keyword>
<dbReference type="SMART" id="SM00248">
    <property type="entry name" value="ANK"/>
    <property type="match status" value="2"/>
</dbReference>